<comment type="caution">
    <text evidence="3">The sequence shown here is derived from an EMBL/GenBank/DDBJ whole genome shotgun (WGS) entry which is preliminary data.</text>
</comment>
<feature type="chain" id="PRO_5043483121" evidence="2">
    <location>
        <begin position="24"/>
        <end position="682"/>
    </location>
</feature>
<feature type="transmembrane region" description="Helical" evidence="1">
    <location>
        <begin position="307"/>
        <end position="330"/>
    </location>
</feature>
<feature type="signal peptide" evidence="2">
    <location>
        <begin position="1"/>
        <end position="23"/>
    </location>
</feature>
<dbReference type="EMBL" id="CAVLGL010000088">
    <property type="protein sequence ID" value="CAK1593022.1"/>
    <property type="molecule type" value="Genomic_DNA"/>
</dbReference>
<reference evidence="3 4" key="1">
    <citation type="submission" date="2023-11" db="EMBL/GenBank/DDBJ databases">
        <authorList>
            <person name="Hedman E."/>
            <person name="Englund M."/>
            <person name="Stromberg M."/>
            <person name="Nyberg Akerstrom W."/>
            <person name="Nylinder S."/>
            <person name="Jareborg N."/>
            <person name="Kallberg Y."/>
            <person name="Kronander E."/>
        </authorList>
    </citation>
    <scope>NUCLEOTIDE SEQUENCE [LARGE SCALE GENOMIC DNA]</scope>
</reference>
<keyword evidence="4" id="KW-1185">Reference proteome</keyword>
<organism evidence="3 4">
    <name type="scientific">Parnassius mnemosyne</name>
    <name type="common">clouded apollo</name>
    <dbReference type="NCBI Taxonomy" id="213953"/>
    <lineage>
        <taxon>Eukaryota</taxon>
        <taxon>Metazoa</taxon>
        <taxon>Ecdysozoa</taxon>
        <taxon>Arthropoda</taxon>
        <taxon>Hexapoda</taxon>
        <taxon>Insecta</taxon>
        <taxon>Pterygota</taxon>
        <taxon>Neoptera</taxon>
        <taxon>Endopterygota</taxon>
        <taxon>Lepidoptera</taxon>
        <taxon>Glossata</taxon>
        <taxon>Ditrysia</taxon>
        <taxon>Papilionoidea</taxon>
        <taxon>Papilionidae</taxon>
        <taxon>Parnassiinae</taxon>
        <taxon>Parnassini</taxon>
        <taxon>Parnassius</taxon>
        <taxon>Driopa</taxon>
    </lineage>
</organism>
<keyword evidence="2" id="KW-0732">Signal</keyword>
<proteinExistence type="predicted"/>
<keyword evidence="1" id="KW-0472">Membrane</keyword>
<keyword evidence="1" id="KW-0812">Transmembrane</keyword>
<dbReference type="AlphaFoldDB" id="A0AAV1LFJ9"/>
<accession>A0AAV1LFJ9</accession>
<evidence type="ECO:0000313" key="3">
    <source>
        <dbReference type="EMBL" id="CAK1593022.1"/>
    </source>
</evidence>
<protein>
    <submittedName>
        <fullName evidence="3">Uncharacterized protein</fullName>
    </submittedName>
</protein>
<keyword evidence="1" id="KW-1133">Transmembrane helix</keyword>
<sequence length="682" mass="77822">MNFYKCILVIMFIYIYLPKTVGASKKDLYIVETGLESVSPCAVGLLFYVVINNTSEKDYEVELSPKQCCLRSGSNLDCDTIDIIGSCKESILKGTTKALKLVAPVLNPFERHGYCIVYFDSKLINNAHKSKRNTVKIDFDTRLDNKKQSMEIPDNIKKCKNIDQDPLNNCKPVRCEIYYNGRKPFYSEKYKRCLEVPTCFSELESELPGAIYNPISNACIRGRSILKDDIDFIKSLENPKCKNDIFEISDLRLPSVNKSDLEYFTVHNVNNNQYINNDLEPKRPKKLTNLASSFYKYCSSSIIGNRFTIIFLIIVVSVQCCLICALIYYITNKCDYFKRKSNFCNNNTDASLTTPLISSNTETETSDCQYLSGSSNNIDKKNVSYKSCQRGRSNDIKISMSDDILSKCITRRDWIENKYKKSEVAPENSFIYETKNNSYTNVTEHDIDKSKEKDFHKTTSSTRKSSEAKVIFEDERYSEYRNNKKKDRILKNIVQKVDYKCNRGQKKHVKKVCNLSEKEIRCHSYECLNINNTSESNKPNSTDNIKFHEAVNNKKGAISLSSEKGAQAYFSNDSIDDFLSERGMMFLAGDEISKYTFSYTTNHAKPPSPSEISGKSSKNNIVKNMLTSLQGRSKHGISSDPGIATNDNLDVELMFHSTVFTSSNDSDCVKEFRKPHDSRTSL</sequence>
<evidence type="ECO:0000256" key="2">
    <source>
        <dbReference type="SAM" id="SignalP"/>
    </source>
</evidence>
<gene>
    <name evidence="3" type="ORF">PARMNEM_LOCUS12870</name>
</gene>
<evidence type="ECO:0000313" key="4">
    <source>
        <dbReference type="Proteomes" id="UP001314205"/>
    </source>
</evidence>
<evidence type="ECO:0000256" key="1">
    <source>
        <dbReference type="SAM" id="Phobius"/>
    </source>
</evidence>
<dbReference type="Proteomes" id="UP001314205">
    <property type="component" value="Unassembled WGS sequence"/>
</dbReference>
<name>A0AAV1LFJ9_9NEOP</name>